<dbReference type="InterPro" id="IPR007213">
    <property type="entry name" value="Ppm1/Ppm2/Tcmp"/>
</dbReference>
<organism evidence="3 4">
    <name type="scientific">Amycolatopsis suaedae</name>
    <dbReference type="NCBI Taxonomy" id="2510978"/>
    <lineage>
        <taxon>Bacteria</taxon>
        <taxon>Bacillati</taxon>
        <taxon>Actinomycetota</taxon>
        <taxon>Actinomycetes</taxon>
        <taxon>Pseudonocardiales</taxon>
        <taxon>Pseudonocardiaceae</taxon>
        <taxon>Amycolatopsis</taxon>
    </lineage>
</organism>
<keyword evidence="2 3" id="KW-0808">Transferase</keyword>
<dbReference type="Proteomes" id="UP000292003">
    <property type="component" value="Unassembled WGS sequence"/>
</dbReference>
<gene>
    <name evidence="3" type="ORF">EWH70_20595</name>
</gene>
<keyword evidence="4" id="KW-1185">Reference proteome</keyword>
<accession>A0A4Q7J6Q0</accession>
<dbReference type="AlphaFoldDB" id="A0A4Q7J6Q0"/>
<dbReference type="PANTHER" id="PTHR43619">
    <property type="entry name" value="S-ADENOSYL-L-METHIONINE-DEPENDENT METHYLTRANSFERASE YKTD-RELATED"/>
    <property type="match status" value="1"/>
</dbReference>
<dbReference type="Pfam" id="PF04072">
    <property type="entry name" value="LCM"/>
    <property type="match status" value="1"/>
</dbReference>
<dbReference type="PANTHER" id="PTHR43619:SF2">
    <property type="entry name" value="S-ADENOSYL-L-METHIONINE-DEPENDENT METHYLTRANSFERASES SUPERFAMILY PROTEIN"/>
    <property type="match status" value="1"/>
</dbReference>
<sequence length="270" mass="30476">MEKVHFTEARATMLGTLYGRALDSRSPDPVLGDKAAEEAVGRIDYDFDRLGVNQQLALSVVFRAKPIDRWTAEFIAANPECNVLHLGCGLDTRVYRLDPGPGVRWYDVDFPDVVELREKIYPAREGHRNIGTSVTDVEWLDQVPADRPTIMVAEGLTMYLDKQGGENLLRAIVDRFDSGQLVFDCFSSLGIRLQKLNPVVRKSGATLKWGIDDPRELESLGLTLMSELAANDFFDEGDKWRLPATTKIQLAVAMRIPAFRKMGRLLRYRF</sequence>
<dbReference type="EMBL" id="SFCC01000010">
    <property type="protein sequence ID" value="RZQ62003.1"/>
    <property type="molecule type" value="Genomic_DNA"/>
</dbReference>
<name>A0A4Q7J6Q0_9PSEU</name>
<comment type="caution">
    <text evidence="3">The sequence shown here is derived from an EMBL/GenBank/DDBJ whole genome shotgun (WGS) entry which is preliminary data.</text>
</comment>
<dbReference type="RefSeq" id="WP_130477275.1">
    <property type="nucleotide sequence ID" value="NZ_SFCC01000010.1"/>
</dbReference>
<dbReference type="GO" id="GO:0032259">
    <property type="term" value="P:methylation"/>
    <property type="evidence" value="ECO:0007669"/>
    <property type="project" value="UniProtKB-KW"/>
</dbReference>
<dbReference type="GO" id="GO:0008168">
    <property type="term" value="F:methyltransferase activity"/>
    <property type="evidence" value="ECO:0007669"/>
    <property type="project" value="UniProtKB-KW"/>
</dbReference>
<evidence type="ECO:0000256" key="1">
    <source>
        <dbReference type="ARBA" id="ARBA00022603"/>
    </source>
</evidence>
<evidence type="ECO:0000313" key="3">
    <source>
        <dbReference type="EMBL" id="RZQ62003.1"/>
    </source>
</evidence>
<dbReference type="Gene3D" id="3.40.50.150">
    <property type="entry name" value="Vaccinia Virus protein VP39"/>
    <property type="match status" value="1"/>
</dbReference>
<proteinExistence type="predicted"/>
<reference evidence="3 4" key="1">
    <citation type="submission" date="2019-02" db="EMBL/GenBank/DDBJ databases">
        <title>Draft genome sequence of Amycolatopsis sp. 8-3EHSu isolated from roots of Suaeda maritima.</title>
        <authorList>
            <person name="Duangmal K."/>
            <person name="Chantavorakit T."/>
        </authorList>
    </citation>
    <scope>NUCLEOTIDE SEQUENCE [LARGE SCALE GENOMIC DNA]</scope>
    <source>
        <strain evidence="3 4">8-3EHSu</strain>
    </source>
</reference>
<dbReference type="PIRSF" id="PIRSF028177">
    <property type="entry name" value="Polyketide_synth_Omtfrase_TcmP"/>
    <property type="match status" value="1"/>
</dbReference>
<keyword evidence="1 3" id="KW-0489">Methyltransferase</keyword>
<dbReference type="InterPro" id="IPR016874">
    <property type="entry name" value="TcmP-like"/>
</dbReference>
<dbReference type="SUPFAM" id="SSF53335">
    <property type="entry name" value="S-adenosyl-L-methionine-dependent methyltransferases"/>
    <property type="match status" value="1"/>
</dbReference>
<evidence type="ECO:0000256" key="2">
    <source>
        <dbReference type="ARBA" id="ARBA00022679"/>
    </source>
</evidence>
<protein>
    <submittedName>
        <fullName evidence="3">Class I SAM-dependent methyltransferase</fullName>
    </submittedName>
</protein>
<dbReference type="OrthoDB" id="9800233at2"/>
<evidence type="ECO:0000313" key="4">
    <source>
        <dbReference type="Proteomes" id="UP000292003"/>
    </source>
</evidence>
<dbReference type="InterPro" id="IPR029063">
    <property type="entry name" value="SAM-dependent_MTases_sf"/>
</dbReference>